<organism evidence="1 2">
    <name type="scientific">Streptococcus parauberis</name>
    <dbReference type="NCBI Taxonomy" id="1348"/>
    <lineage>
        <taxon>Bacteria</taxon>
        <taxon>Bacillati</taxon>
        <taxon>Bacillota</taxon>
        <taxon>Bacilli</taxon>
        <taxon>Lactobacillales</taxon>
        <taxon>Streptococcaceae</taxon>
        <taxon>Streptococcus</taxon>
    </lineage>
</organism>
<reference evidence="1" key="1">
    <citation type="submission" date="2023-03" db="EMBL/GenBank/DDBJ databases">
        <authorList>
            <person name="Shen W."/>
            <person name="Cai J."/>
        </authorList>
    </citation>
    <scope>NUCLEOTIDE SEQUENCE</scope>
    <source>
        <strain evidence="1">P82-2</strain>
    </source>
</reference>
<comment type="caution">
    <text evidence="1">The sequence shown here is derived from an EMBL/GenBank/DDBJ whole genome shotgun (WGS) entry which is preliminary data.</text>
</comment>
<dbReference type="Gene3D" id="1.20.1440.140">
    <property type="match status" value="1"/>
</dbReference>
<dbReference type="Proteomes" id="UP001180515">
    <property type="component" value="Unassembled WGS sequence"/>
</dbReference>
<dbReference type="AlphaFoldDB" id="A0A0E2U9I7"/>
<dbReference type="EMBL" id="JARQAG010000001">
    <property type="protein sequence ID" value="MDT2730773.1"/>
    <property type="molecule type" value="Genomic_DNA"/>
</dbReference>
<sequence length="95" mass="10950">MKWFAGGSERSVKALELIQNLQNSIEGNSEQKEISQLFQRYQSELESNASSVPFILSRMNVELFEVLTKHKINLSSEQLGLLKELQKLSQIRYGY</sequence>
<dbReference type="OMA" id="FILSRMN"/>
<dbReference type="Pfam" id="PF08951">
    <property type="entry name" value="EntA_Immun"/>
    <property type="match status" value="1"/>
</dbReference>
<dbReference type="RefSeq" id="WP_003106321.1">
    <property type="nucleotide sequence ID" value="NZ_BAWT01000001.1"/>
</dbReference>
<proteinExistence type="predicted"/>
<name>A0A0E2U9I7_9STRE</name>
<evidence type="ECO:0000313" key="1">
    <source>
        <dbReference type="EMBL" id="MDT2730773.1"/>
    </source>
</evidence>
<accession>A0A0E2U9I7</accession>
<dbReference type="InterPro" id="IPR053739">
    <property type="entry name" value="Bact_Immunity_Domain_sf"/>
</dbReference>
<protein>
    <submittedName>
        <fullName evidence="1">Bacteriocin immunity protein</fullName>
    </submittedName>
</protein>
<dbReference type="InterPro" id="IPR015046">
    <property type="entry name" value="LciA_Immunity-like"/>
</dbReference>
<evidence type="ECO:0000313" key="2">
    <source>
        <dbReference type="Proteomes" id="UP001180515"/>
    </source>
</evidence>
<dbReference type="GO" id="GO:0030153">
    <property type="term" value="P:bacteriocin immunity"/>
    <property type="evidence" value="ECO:0007669"/>
    <property type="project" value="InterPro"/>
</dbReference>
<gene>
    <name evidence="1" type="ORF">P7G31_00715</name>
</gene>